<sequence length="281" mass="32070">MDEKLLNTQRRKTSSAYSVEGSRIEKLPTRRPNPSIQNRNALMARENRRRKKEHVKILENQLETRTQETRRLGKMLEEKDRIIKKLEHQTSYLRSILANKTEIMSLLKTIRGNKLPMTSSLVTYVVGDQRRGLDIDESEVFRSPASSHDESWGNNESEASLSPSTCIATSYGEIEQVNDYDLASHHSTISDDISMGDWRCFLNDSNIADPNSKDMSPSSIRSEEGSLASLVRSEHSYNQDKNNDWRKNSSPGICLHISHGCVSLELCEDCHSRSQDAWLEE</sequence>
<name>A0A9Q0NBT2_9DIPT</name>
<dbReference type="Proteomes" id="UP001151699">
    <property type="component" value="Chromosome A"/>
</dbReference>
<proteinExistence type="predicted"/>
<gene>
    <name evidence="2" type="ORF">Bhyg_01975</name>
</gene>
<feature type="region of interest" description="Disordered" evidence="1">
    <location>
        <begin position="1"/>
        <end position="35"/>
    </location>
</feature>
<keyword evidence="3" id="KW-1185">Reference proteome</keyword>
<accession>A0A9Q0NBT2</accession>
<dbReference type="EMBL" id="WJQU01000001">
    <property type="protein sequence ID" value="KAJ6646761.1"/>
    <property type="molecule type" value="Genomic_DNA"/>
</dbReference>
<reference evidence="2" key="1">
    <citation type="submission" date="2022-07" db="EMBL/GenBank/DDBJ databases">
        <authorList>
            <person name="Trinca V."/>
            <person name="Uliana J.V.C."/>
            <person name="Torres T.T."/>
            <person name="Ward R.J."/>
            <person name="Monesi N."/>
        </authorList>
    </citation>
    <scope>NUCLEOTIDE SEQUENCE</scope>
    <source>
        <strain evidence="2">HSMRA1968</strain>
        <tissue evidence="2">Whole embryos</tissue>
    </source>
</reference>
<organism evidence="2 3">
    <name type="scientific">Pseudolycoriella hygida</name>
    <dbReference type="NCBI Taxonomy" id="35572"/>
    <lineage>
        <taxon>Eukaryota</taxon>
        <taxon>Metazoa</taxon>
        <taxon>Ecdysozoa</taxon>
        <taxon>Arthropoda</taxon>
        <taxon>Hexapoda</taxon>
        <taxon>Insecta</taxon>
        <taxon>Pterygota</taxon>
        <taxon>Neoptera</taxon>
        <taxon>Endopterygota</taxon>
        <taxon>Diptera</taxon>
        <taxon>Nematocera</taxon>
        <taxon>Sciaroidea</taxon>
        <taxon>Sciaridae</taxon>
        <taxon>Pseudolycoriella</taxon>
    </lineage>
</organism>
<evidence type="ECO:0000313" key="2">
    <source>
        <dbReference type="EMBL" id="KAJ6646761.1"/>
    </source>
</evidence>
<feature type="compositionally biased region" description="Polar residues" evidence="1">
    <location>
        <begin position="209"/>
        <end position="220"/>
    </location>
</feature>
<feature type="compositionally biased region" description="Basic and acidic residues" evidence="1">
    <location>
        <begin position="232"/>
        <end position="244"/>
    </location>
</feature>
<feature type="non-terminal residue" evidence="2">
    <location>
        <position position="281"/>
    </location>
</feature>
<dbReference type="AlphaFoldDB" id="A0A9Q0NBT2"/>
<dbReference type="OrthoDB" id="6606299at2759"/>
<comment type="caution">
    <text evidence="2">The sequence shown here is derived from an EMBL/GenBank/DDBJ whole genome shotgun (WGS) entry which is preliminary data.</text>
</comment>
<evidence type="ECO:0000256" key="1">
    <source>
        <dbReference type="SAM" id="MobiDB-lite"/>
    </source>
</evidence>
<evidence type="ECO:0008006" key="4">
    <source>
        <dbReference type="Google" id="ProtNLM"/>
    </source>
</evidence>
<feature type="region of interest" description="Disordered" evidence="1">
    <location>
        <begin position="209"/>
        <end position="244"/>
    </location>
</feature>
<protein>
    <recommendedName>
        <fullName evidence="4">BZIP domain-containing protein</fullName>
    </recommendedName>
</protein>
<evidence type="ECO:0000313" key="3">
    <source>
        <dbReference type="Proteomes" id="UP001151699"/>
    </source>
</evidence>